<comment type="caution">
    <text evidence="8">The sequence shown here is derived from an EMBL/GenBank/DDBJ whole genome shotgun (WGS) entry which is preliminary data.</text>
</comment>
<dbReference type="CDD" id="cd01167">
    <property type="entry name" value="bac_FRK"/>
    <property type="match status" value="1"/>
</dbReference>
<evidence type="ECO:0000256" key="5">
    <source>
        <dbReference type="ARBA" id="ARBA00022840"/>
    </source>
</evidence>
<dbReference type="AlphaFoldDB" id="A0A5C8ZHQ9"/>
<dbReference type="PROSITE" id="PS00583">
    <property type="entry name" value="PFKB_KINASES_1"/>
    <property type="match status" value="1"/>
</dbReference>
<dbReference type="Pfam" id="PF00294">
    <property type="entry name" value="PfkB"/>
    <property type="match status" value="1"/>
</dbReference>
<dbReference type="InterPro" id="IPR011611">
    <property type="entry name" value="PfkB_dom"/>
</dbReference>
<keyword evidence="3" id="KW-0547">Nucleotide-binding</keyword>
<evidence type="ECO:0000256" key="4">
    <source>
        <dbReference type="ARBA" id="ARBA00022777"/>
    </source>
</evidence>
<dbReference type="PANTHER" id="PTHR43085:SF1">
    <property type="entry name" value="PSEUDOURIDINE KINASE-RELATED"/>
    <property type="match status" value="1"/>
</dbReference>
<evidence type="ECO:0000259" key="7">
    <source>
        <dbReference type="Pfam" id="PF00294"/>
    </source>
</evidence>
<accession>A0A5C8ZHQ9</accession>
<evidence type="ECO:0000256" key="1">
    <source>
        <dbReference type="ARBA" id="ARBA00010688"/>
    </source>
</evidence>
<evidence type="ECO:0000313" key="8">
    <source>
        <dbReference type="EMBL" id="TXR56456.1"/>
    </source>
</evidence>
<dbReference type="Gene3D" id="3.40.1190.20">
    <property type="match status" value="1"/>
</dbReference>
<dbReference type="InterPro" id="IPR002173">
    <property type="entry name" value="Carboh/pur_kinase_PfkB_CS"/>
</dbReference>
<comment type="similarity">
    <text evidence="1">Belongs to the carbohydrate kinase PfkB family.</text>
</comment>
<evidence type="ECO:0000256" key="6">
    <source>
        <dbReference type="SAM" id="MobiDB-lite"/>
    </source>
</evidence>
<keyword evidence="2" id="KW-0808">Transferase</keyword>
<dbReference type="SUPFAM" id="SSF53613">
    <property type="entry name" value="Ribokinase-like"/>
    <property type="match status" value="1"/>
</dbReference>
<dbReference type="InterPro" id="IPR050306">
    <property type="entry name" value="PfkB_Carbo_kinase"/>
</dbReference>
<dbReference type="PROSITE" id="PS00584">
    <property type="entry name" value="PFKB_KINASES_2"/>
    <property type="match status" value="1"/>
</dbReference>
<keyword evidence="9" id="KW-1185">Reference proteome</keyword>
<feature type="domain" description="Carbohydrate kinase PfkB" evidence="7">
    <location>
        <begin position="77"/>
        <end position="375"/>
    </location>
</feature>
<organism evidence="8 9">
    <name type="scientific">Quadrisphaera setariae</name>
    <dbReference type="NCBI Taxonomy" id="2593304"/>
    <lineage>
        <taxon>Bacteria</taxon>
        <taxon>Bacillati</taxon>
        <taxon>Actinomycetota</taxon>
        <taxon>Actinomycetes</taxon>
        <taxon>Kineosporiales</taxon>
        <taxon>Kineosporiaceae</taxon>
        <taxon>Quadrisphaera</taxon>
    </lineage>
</organism>
<dbReference type="InterPro" id="IPR029056">
    <property type="entry name" value="Ribokinase-like"/>
</dbReference>
<keyword evidence="4 8" id="KW-0418">Kinase</keyword>
<keyword evidence="5" id="KW-0067">ATP-binding</keyword>
<dbReference type="OrthoDB" id="9795789at2"/>
<evidence type="ECO:0000256" key="2">
    <source>
        <dbReference type="ARBA" id="ARBA00022679"/>
    </source>
</evidence>
<gene>
    <name evidence="8" type="ORF">FMM08_10230</name>
</gene>
<evidence type="ECO:0000256" key="3">
    <source>
        <dbReference type="ARBA" id="ARBA00022741"/>
    </source>
</evidence>
<dbReference type="Proteomes" id="UP000321234">
    <property type="component" value="Unassembled WGS sequence"/>
</dbReference>
<dbReference type="EMBL" id="VKAC01000005">
    <property type="protein sequence ID" value="TXR56456.1"/>
    <property type="molecule type" value="Genomic_DNA"/>
</dbReference>
<dbReference type="GO" id="GO:0016301">
    <property type="term" value="F:kinase activity"/>
    <property type="evidence" value="ECO:0007669"/>
    <property type="project" value="UniProtKB-KW"/>
</dbReference>
<dbReference type="GO" id="GO:0005524">
    <property type="term" value="F:ATP binding"/>
    <property type="evidence" value="ECO:0007669"/>
    <property type="project" value="UniProtKB-KW"/>
</dbReference>
<name>A0A5C8ZHQ9_9ACTN</name>
<sequence length="383" mass="39147">MSPEVSKPRGRLPDGGAAGARPGAGGDDDGAGPGAATGSLTPPCSHSARRGPPAQPLQSAPSARARGRRTGGSPVSSVLVIGEALVDVVHSSDGGVQEYPGGSPLNVAIGLSRLGRPAQLLAHLGDDARGEVVLAHLRASGVEVVEGTVRPGATSTAQATLGADGSATYVFDITWELPEGAALDAALPESAAAVHTGSIGSWYEPGAAAVSRLVQRYRDTATTTFDPNLRPSLMGDPSLVRQRIDALVEHCDVVKLSDEDADWLQPDGDHEALLASWLERGASLAVLTRGAEGLVALSRSGRAEVKAPKVVVADTVGAGDSVMAALIDGLAEHDLLGADKRQALRDISADDVQTLLVHAARVGAVTVSRPGADPPWRRELLGV</sequence>
<dbReference type="PANTHER" id="PTHR43085">
    <property type="entry name" value="HEXOKINASE FAMILY MEMBER"/>
    <property type="match status" value="1"/>
</dbReference>
<reference evidence="8 9" key="1">
    <citation type="submission" date="2019-07" db="EMBL/GenBank/DDBJ databases">
        <title>Quadrisphaera sp. strain DD2A genome sequencing and assembly.</title>
        <authorList>
            <person name="Kim I."/>
        </authorList>
    </citation>
    <scope>NUCLEOTIDE SEQUENCE [LARGE SCALE GENOMIC DNA]</scope>
    <source>
        <strain evidence="8 9">DD2A</strain>
    </source>
</reference>
<proteinExistence type="inferred from homology"/>
<protein>
    <submittedName>
        <fullName evidence="8">Carbohydrate kinase</fullName>
    </submittedName>
</protein>
<feature type="region of interest" description="Disordered" evidence="6">
    <location>
        <begin position="1"/>
        <end position="74"/>
    </location>
</feature>
<feature type="compositionally biased region" description="Gly residues" evidence="6">
    <location>
        <begin position="16"/>
        <end position="35"/>
    </location>
</feature>
<evidence type="ECO:0000313" key="9">
    <source>
        <dbReference type="Proteomes" id="UP000321234"/>
    </source>
</evidence>